<dbReference type="InterPro" id="IPR001789">
    <property type="entry name" value="Sig_transdc_resp-reg_receiver"/>
</dbReference>
<organism evidence="8 9">
    <name type="scientific">Paraclostridium bifermentans</name>
    <name type="common">Clostridium bifermentans</name>
    <dbReference type="NCBI Taxonomy" id="1490"/>
    <lineage>
        <taxon>Bacteria</taxon>
        <taxon>Bacillati</taxon>
        <taxon>Bacillota</taxon>
        <taxon>Clostridia</taxon>
        <taxon>Peptostreptococcales</taxon>
        <taxon>Peptostreptococcaceae</taxon>
        <taxon>Paraclostridium</taxon>
    </lineage>
</organism>
<feature type="modified residue" description="4-aspartylphosphate" evidence="6">
    <location>
        <position position="51"/>
    </location>
</feature>
<dbReference type="SMART" id="SM00448">
    <property type="entry name" value="REC"/>
    <property type="match status" value="1"/>
</dbReference>
<dbReference type="PANTHER" id="PTHR48111">
    <property type="entry name" value="REGULATOR OF RPOS"/>
    <property type="match status" value="1"/>
</dbReference>
<keyword evidence="3" id="KW-0238">DNA-binding</keyword>
<reference evidence="8 9" key="1">
    <citation type="submission" date="2023-04" db="EMBL/GenBank/DDBJ databases">
        <title>Bacteria Genome Submission.</title>
        <authorList>
            <person name="Isaac P."/>
        </authorList>
    </citation>
    <scope>NUCLEOTIDE SEQUENCE [LARGE SCALE GENOMIC DNA]</scope>
    <source>
        <strain evidence="8 9">SampleS7P1</strain>
    </source>
</reference>
<evidence type="ECO:0000313" key="9">
    <source>
        <dbReference type="Proteomes" id="UP001239169"/>
    </source>
</evidence>
<evidence type="ECO:0000313" key="8">
    <source>
        <dbReference type="EMBL" id="WGX77041.1"/>
    </source>
</evidence>
<evidence type="ECO:0000256" key="3">
    <source>
        <dbReference type="ARBA" id="ARBA00023125"/>
    </source>
</evidence>
<keyword evidence="6" id="KW-0597">Phosphoprotein</keyword>
<proteinExistence type="predicted"/>
<dbReference type="Gene3D" id="3.40.50.2300">
    <property type="match status" value="1"/>
</dbReference>
<dbReference type="Proteomes" id="UP001239169">
    <property type="component" value="Chromosome"/>
</dbReference>
<evidence type="ECO:0000256" key="5">
    <source>
        <dbReference type="ARBA" id="ARBA00024867"/>
    </source>
</evidence>
<sequence length="151" mass="17216">MNILVADDELSMLKIIEAYLRKEGFNVFTASNGEEALDAFYKNKIDLAILDWMMPKIDGIEVCKEIKESSNIKVMMLTAKSQSDDEVDALNFGADDYVRKPFDPRILIIRAKKLMGYSDIVTIKNLKIDFKFTKAFKDNVDIGLTKQSLSY</sequence>
<evidence type="ECO:0000256" key="2">
    <source>
        <dbReference type="ARBA" id="ARBA00023015"/>
    </source>
</evidence>
<evidence type="ECO:0000256" key="4">
    <source>
        <dbReference type="ARBA" id="ARBA00023163"/>
    </source>
</evidence>
<comment type="function">
    <text evidence="5">May play the central regulatory role in sporulation. It may be an element of the effector pathway responsible for the activation of sporulation genes in response to nutritional stress. Spo0A may act in concert with spo0H (a sigma factor) to control the expression of some genes that are critical to the sporulation process.</text>
</comment>
<gene>
    <name evidence="8" type="ORF">QJS64_08640</name>
</gene>
<keyword evidence="9" id="KW-1185">Reference proteome</keyword>
<dbReference type="EMBL" id="CP124685">
    <property type="protein sequence ID" value="WGX77041.1"/>
    <property type="molecule type" value="Genomic_DNA"/>
</dbReference>
<evidence type="ECO:0000259" key="7">
    <source>
        <dbReference type="PROSITE" id="PS50110"/>
    </source>
</evidence>
<dbReference type="PROSITE" id="PS50110">
    <property type="entry name" value="RESPONSE_REGULATORY"/>
    <property type="match status" value="1"/>
</dbReference>
<feature type="domain" description="Response regulatory" evidence="7">
    <location>
        <begin position="2"/>
        <end position="115"/>
    </location>
</feature>
<dbReference type="InterPro" id="IPR011006">
    <property type="entry name" value="CheY-like_superfamily"/>
</dbReference>
<evidence type="ECO:0000256" key="6">
    <source>
        <dbReference type="PROSITE-ProRule" id="PRU00169"/>
    </source>
</evidence>
<dbReference type="CDD" id="cd17574">
    <property type="entry name" value="REC_OmpR"/>
    <property type="match status" value="1"/>
</dbReference>
<keyword evidence="2" id="KW-0805">Transcription regulation</keyword>
<name>A0ABY8R8M4_PARBF</name>
<evidence type="ECO:0000256" key="1">
    <source>
        <dbReference type="ARBA" id="ARBA00018672"/>
    </source>
</evidence>
<protein>
    <recommendedName>
        <fullName evidence="1">Stage 0 sporulation protein A homolog</fullName>
    </recommendedName>
</protein>
<dbReference type="InterPro" id="IPR039420">
    <property type="entry name" value="WalR-like"/>
</dbReference>
<accession>A0ABY8R8M4</accession>
<dbReference type="PANTHER" id="PTHR48111:SF73">
    <property type="entry name" value="ALKALINE PHOSPHATASE SYNTHESIS TRANSCRIPTIONAL REGULATORY PROTEIN PHOP"/>
    <property type="match status" value="1"/>
</dbReference>
<dbReference type="Pfam" id="PF00072">
    <property type="entry name" value="Response_reg"/>
    <property type="match status" value="1"/>
</dbReference>
<dbReference type="SUPFAM" id="SSF52172">
    <property type="entry name" value="CheY-like"/>
    <property type="match status" value="1"/>
</dbReference>
<keyword evidence="4" id="KW-0804">Transcription</keyword>